<feature type="transmembrane region" description="Helical" evidence="5">
    <location>
        <begin position="357"/>
        <end position="376"/>
    </location>
</feature>
<evidence type="ECO:0000256" key="5">
    <source>
        <dbReference type="SAM" id="Phobius"/>
    </source>
</evidence>
<feature type="transmembrane region" description="Helical" evidence="5">
    <location>
        <begin position="307"/>
        <end position="329"/>
    </location>
</feature>
<feature type="transmembrane region" description="Helical" evidence="5">
    <location>
        <begin position="235"/>
        <end position="268"/>
    </location>
</feature>
<reference evidence="7" key="1">
    <citation type="submission" date="2022-11" db="EMBL/GenBank/DDBJ databases">
        <authorList>
            <person name="Kikuchi T."/>
        </authorList>
    </citation>
    <scope>NUCLEOTIDE SEQUENCE</scope>
    <source>
        <strain evidence="7">PS1010</strain>
    </source>
</reference>
<feature type="transmembrane region" description="Helical" evidence="5">
    <location>
        <begin position="12"/>
        <end position="35"/>
    </location>
</feature>
<feature type="transmembrane region" description="Helical" evidence="5">
    <location>
        <begin position="189"/>
        <end position="206"/>
    </location>
</feature>
<sequence>MSETSKKTNWTSLWFSNYIQFFGGVQMSIFFTSMWPYLLKLDPKAQLSFFGVVLASFSVGQAIGAPIFGWWSQKSEKFRPPITAGLLMCLIGNLIYGFLPNIKFMEPQYAMLMTRIVIGFGCGNLAALRAYVAACSTSEDRNKAVSYSFGSLVFGMLIGPALQSAFAFIGNGTTLFSCIVLDCYTSPAFFLFFMIILTIILVFYLFDDENFVGVMTSSGNSGEENNIELPNFDKLPAFLCIFLWFLMQIVVVDMESLCTVFTIAMYNWTSKEAIIYNGYIETLACGVIVVQYFLIGSTRIGKIDKRITISIGLFFFAVFYLALLPWPFYTGKLSYNPNVTDGACTYSWCQFVPRVPLAVYLFVYIICCGIAFPYVGSSIGTLFTQILGPRQQGMMQGVYAFFGSVGRCLTPLICTFLFNISGYTWISVMVLCIILIAGLGTILLWKRIVPMRIIEKNGSEFGYDNDIEIEIDDKEKEETTKF</sequence>
<dbReference type="EMBL" id="CANHGI010000005">
    <property type="protein sequence ID" value="CAI5453644.1"/>
    <property type="molecule type" value="Genomic_DNA"/>
</dbReference>
<feature type="transmembrane region" description="Helical" evidence="5">
    <location>
        <begin position="82"/>
        <end position="99"/>
    </location>
</feature>
<dbReference type="Pfam" id="PF07690">
    <property type="entry name" value="MFS_1"/>
    <property type="match status" value="1"/>
</dbReference>
<dbReference type="InterPro" id="IPR011701">
    <property type="entry name" value="MFS"/>
</dbReference>
<feature type="transmembrane region" description="Helical" evidence="5">
    <location>
        <begin position="424"/>
        <end position="445"/>
    </location>
</feature>
<feature type="domain" description="Major facilitator superfamily (MFS) profile" evidence="6">
    <location>
        <begin position="12"/>
        <end position="449"/>
    </location>
</feature>
<evidence type="ECO:0000256" key="2">
    <source>
        <dbReference type="ARBA" id="ARBA00022692"/>
    </source>
</evidence>
<evidence type="ECO:0000313" key="8">
    <source>
        <dbReference type="Proteomes" id="UP001152747"/>
    </source>
</evidence>
<feature type="transmembrane region" description="Helical" evidence="5">
    <location>
        <begin position="47"/>
        <end position="70"/>
    </location>
</feature>
<dbReference type="PANTHER" id="PTHR23510:SF12">
    <property type="entry name" value="MAJOR FACILITATOR SUPERFAMILY (MFS) PROFILE DOMAIN-CONTAINING PROTEIN"/>
    <property type="match status" value="1"/>
</dbReference>
<dbReference type="InterPro" id="IPR036259">
    <property type="entry name" value="MFS_trans_sf"/>
</dbReference>
<evidence type="ECO:0000256" key="4">
    <source>
        <dbReference type="ARBA" id="ARBA00023136"/>
    </source>
</evidence>
<name>A0A9P1J0R5_9PELO</name>
<feature type="transmembrane region" description="Helical" evidence="5">
    <location>
        <begin position="397"/>
        <end position="418"/>
    </location>
</feature>
<keyword evidence="8" id="KW-1185">Reference proteome</keyword>
<evidence type="ECO:0000256" key="3">
    <source>
        <dbReference type="ARBA" id="ARBA00022989"/>
    </source>
</evidence>
<dbReference type="GO" id="GO:0022857">
    <property type="term" value="F:transmembrane transporter activity"/>
    <property type="evidence" value="ECO:0007669"/>
    <property type="project" value="InterPro"/>
</dbReference>
<feature type="transmembrane region" description="Helical" evidence="5">
    <location>
        <begin position="274"/>
        <end position="295"/>
    </location>
</feature>
<feature type="transmembrane region" description="Helical" evidence="5">
    <location>
        <begin position="144"/>
        <end position="169"/>
    </location>
</feature>
<comment type="caution">
    <text evidence="7">The sequence shown here is derived from an EMBL/GenBank/DDBJ whole genome shotgun (WGS) entry which is preliminary data.</text>
</comment>
<feature type="transmembrane region" description="Helical" evidence="5">
    <location>
        <begin position="111"/>
        <end position="132"/>
    </location>
</feature>
<dbReference type="GO" id="GO:0005765">
    <property type="term" value="C:lysosomal membrane"/>
    <property type="evidence" value="ECO:0007669"/>
    <property type="project" value="TreeGrafter"/>
</dbReference>
<dbReference type="Gene3D" id="1.20.1250.20">
    <property type="entry name" value="MFS general substrate transporter like domains"/>
    <property type="match status" value="1"/>
</dbReference>
<dbReference type="InterPro" id="IPR051068">
    <property type="entry name" value="MFS_Domain-Containing_Protein"/>
</dbReference>
<evidence type="ECO:0000259" key="6">
    <source>
        <dbReference type="PROSITE" id="PS50850"/>
    </source>
</evidence>
<keyword evidence="4 5" id="KW-0472">Membrane</keyword>
<keyword evidence="2 5" id="KW-0812">Transmembrane</keyword>
<dbReference type="OrthoDB" id="370281at2759"/>
<dbReference type="AlphaFoldDB" id="A0A9P1J0R5"/>
<protein>
    <recommendedName>
        <fullName evidence="6">Major facilitator superfamily (MFS) profile domain-containing protein</fullName>
    </recommendedName>
</protein>
<dbReference type="InterPro" id="IPR020846">
    <property type="entry name" value="MFS_dom"/>
</dbReference>
<keyword evidence="3 5" id="KW-1133">Transmembrane helix</keyword>
<dbReference type="Proteomes" id="UP001152747">
    <property type="component" value="Unassembled WGS sequence"/>
</dbReference>
<comment type="subcellular location">
    <subcellularLocation>
        <location evidence="1">Membrane</location>
        <topology evidence="1">Multi-pass membrane protein</topology>
    </subcellularLocation>
</comment>
<dbReference type="PANTHER" id="PTHR23510">
    <property type="entry name" value="INNER MEMBRANE TRANSPORT PROTEIN YAJR"/>
    <property type="match status" value="1"/>
</dbReference>
<dbReference type="CDD" id="cd17326">
    <property type="entry name" value="MFS_MFSD8"/>
    <property type="match status" value="1"/>
</dbReference>
<evidence type="ECO:0000313" key="7">
    <source>
        <dbReference type="EMBL" id="CAI5453644.1"/>
    </source>
</evidence>
<dbReference type="SUPFAM" id="SSF103473">
    <property type="entry name" value="MFS general substrate transporter"/>
    <property type="match status" value="1"/>
</dbReference>
<gene>
    <name evidence="7" type="ORF">CAMP_LOCUS16281</name>
</gene>
<proteinExistence type="predicted"/>
<dbReference type="PROSITE" id="PS50850">
    <property type="entry name" value="MFS"/>
    <property type="match status" value="1"/>
</dbReference>
<accession>A0A9P1J0R5</accession>
<evidence type="ECO:0000256" key="1">
    <source>
        <dbReference type="ARBA" id="ARBA00004141"/>
    </source>
</evidence>
<organism evidence="7 8">
    <name type="scientific">Caenorhabditis angaria</name>
    <dbReference type="NCBI Taxonomy" id="860376"/>
    <lineage>
        <taxon>Eukaryota</taxon>
        <taxon>Metazoa</taxon>
        <taxon>Ecdysozoa</taxon>
        <taxon>Nematoda</taxon>
        <taxon>Chromadorea</taxon>
        <taxon>Rhabditida</taxon>
        <taxon>Rhabditina</taxon>
        <taxon>Rhabditomorpha</taxon>
        <taxon>Rhabditoidea</taxon>
        <taxon>Rhabditidae</taxon>
        <taxon>Peloderinae</taxon>
        <taxon>Caenorhabditis</taxon>
    </lineage>
</organism>